<dbReference type="EMBL" id="NIZV01000234">
    <property type="protein sequence ID" value="RSL98581.1"/>
    <property type="molecule type" value="Genomic_DNA"/>
</dbReference>
<accession>A0A428T972</accession>
<evidence type="ECO:0000256" key="1">
    <source>
        <dbReference type="SAM" id="MobiDB-lite"/>
    </source>
</evidence>
<gene>
    <name evidence="2" type="ORF">CDV31_012542</name>
</gene>
<comment type="caution">
    <text evidence="2">The sequence shown here is derived from an EMBL/GenBank/DDBJ whole genome shotgun (WGS) entry which is preliminary data.</text>
</comment>
<evidence type="ECO:0000313" key="3">
    <source>
        <dbReference type="Proteomes" id="UP000288429"/>
    </source>
</evidence>
<dbReference type="Proteomes" id="UP000288429">
    <property type="component" value="Unassembled WGS sequence"/>
</dbReference>
<reference evidence="2 3" key="1">
    <citation type="submission" date="2017-06" db="EMBL/GenBank/DDBJ databases">
        <title>Cmopartive genomic analysis of Ambrosia Fusariam Clade fungi.</title>
        <authorList>
            <person name="Stajich J.E."/>
            <person name="Carrillo J."/>
            <person name="Kijimoto T."/>
            <person name="Eskalen A."/>
            <person name="O'Donnell K."/>
            <person name="Kasson M."/>
        </authorList>
    </citation>
    <scope>NUCLEOTIDE SEQUENCE [LARGE SCALE GENOMIC DNA]</scope>
    <source>
        <strain evidence="2 3">NRRL 20438</strain>
    </source>
</reference>
<sequence>MTSNMNLPCSTTRIAPPGEEDYSHELSNMSLCGENYFFSGRFRSYGRVPKAIEENNELYFDHVHGEFTTEYIVLGPNERYFRCRRIREGDVAAMNTSDLEDYEEVTDFCDDHQIERPASLSFGPNGTFYIRSINDEEKWNLPSDTIRDALQVTPTATQSGAQSLWLGAGGSWVIQYRNGSFNFNLQGRYTSLERALRQAQEDGVRISGLALNPLDENSFACVFSDGLVEYEAGIAAFDGKVFEKWCEENFELREIHKLLEEISEVTRRNWTFTT</sequence>
<organism evidence="2 3">
    <name type="scientific">Fusarium ambrosium</name>
    <dbReference type="NCBI Taxonomy" id="131363"/>
    <lineage>
        <taxon>Eukaryota</taxon>
        <taxon>Fungi</taxon>
        <taxon>Dikarya</taxon>
        <taxon>Ascomycota</taxon>
        <taxon>Pezizomycotina</taxon>
        <taxon>Sordariomycetes</taxon>
        <taxon>Hypocreomycetidae</taxon>
        <taxon>Hypocreales</taxon>
        <taxon>Nectriaceae</taxon>
        <taxon>Fusarium</taxon>
        <taxon>Fusarium solani species complex</taxon>
    </lineage>
</organism>
<dbReference type="AlphaFoldDB" id="A0A428T972"/>
<name>A0A428T972_9HYPO</name>
<keyword evidence="3" id="KW-1185">Reference proteome</keyword>
<feature type="region of interest" description="Disordered" evidence="1">
    <location>
        <begin position="1"/>
        <end position="20"/>
    </location>
</feature>
<proteinExistence type="predicted"/>
<evidence type="ECO:0000313" key="2">
    <source>
        <dbReference type="EMBL" id="RSL98581.1"/>
    </source>
</evidence>
<feature type="compositionally biased region" description="Polar residues" evidence="1">
    <location>
        <begin position="1"/>
        <end position="13"/>
    </location>
</feature>
<protein>
    <submittedName>
        <fullName evidence="2">Uncharacterized protein</fullName>
    </submittedName>
</protein>